<evidence type="ECO:0000313" key="7">
    <source>
        <dbReference type="Proteomes" id="UP000466799"/>
    </source>
</evidence>
<proteinExistence type="inferred from homology"/>
<dbReference type="EMBL" id="WHJL01000143">
    <property type="protein sequence ID" value="MPQ36286.1"/>
    <property type="molecule type" value="Genomic_DNA"/>
</dbReference>
<evidence type="ECO:0000313" key="2">
    <source>
        <dbReference type="EMBL" id="AOR74869.1"/>
    </source>
</evidence>
<evidence type="ECO:0000313" key="5">
    <source>
        <dbReference type="Proteomes" id="UP000094714"/>
    </source>
</evidence>
<dbReference type="Gene3D" id="3.30.70.1950">
    <property type="match status" value="1"/>
</dbReference>
<dbReference type="OrthoDB" id="2360201at2"/>
<comment type="similarity">
    <text evidence="1">Belongs to the MecA family.</text>
</comment>
<dbReference type="Proteomes" id="UP000185427">
    <property type="component" value="Chromosome"/>
</dbReference>
<dbReference type="EMBL" id="CP017151">
    <property type="protein sequence ID" value="AOR74869.1"/>
    <property type="molecule type" value="Genomic_DNA"/>
</dbReference>
<dbReference type="Pfam" id="PF05389">
    <property type="entry name" value="MecA"/>
    <property type="match status" value="1"/>
</dbReference>
<dbReference type="PIRSF" id="PIRSF029008">
    <property type="entry name" value="MecA"/>
    <property type="match status" value="1"/>
</dbReference>
<dbReference type="PANTHER" id="PTHR39161:SF1">
    <property type="entry name" value="ADAPTER PROTEIN MECA 1"/>
    <property type="match status" value="1"/>
</dbReference>
<reference evidence="2 5" key="1">
    <citation type="submission" date="2016-09" db="EMBL/GenBank/DDBJ databases">
        <title>Genome Sequence of the Lactobacillus fermentum strain NCC2970 (CNCM I-5068).</title>
        <authorList>
            <person name="Barretto C."/>
            <person name="Ngom-Bru C."/>
            <person name="Genevaz A."/>
            <person name="Fournier C."/>
            <person name="Moine D."/>
            <person name="Kassam M."/>
            <person name="Iltis A."/>
            <person name="Sagory-Zalkind P."/>
            <person name="Faucherand G."/>
            <person name="Descombes P."/>
            <person name="Duboux S."/>
        </authorList>
    </citation>
    <scope>NUCLEOTIDE SEQUENCE [LARGE SCALE GENOMIC DNA]</scope>
    <source>
        <strain evidence="2 5">NCC2970</strain>
    </source>
</reference>
<dbReference type="Proteomes" id="UP000466799">
    <property type="component" value="Unassembled WGS sequence"/>
</dbReference>
<dbReference type="GeneID" id="83715110"/>
<dbReference type="InterPro" id="IPR008681">
    <property type="entry name" value="Neg-reg_MecA"/>
</dbReference>
<dbReference type="RefSeq" id="WP_012390991.1">
    <property type="nucleotide sequence ID" value="NZ_AP024320.1"/>
</dbReference>
<reference evidence="3 6" key="2">
    <citation type="submission" date="2016-12" db="EMBL/GenBank/DDBJ databases">
        <title>Complete Genome Sequence of Lactobacillus fermentum Strain SNUV175, a Probiotic for Treatment of Bacterial Vaginosis.</title>
        <authorList>
            <person name="Lee S."/>
            <person name="You H.J."/>
            <person name="Kwon B."/>
            <person name="Ko G."/>
        </authorList>
    </citation>
    <scope>NUCLEOTIDE SEQUENCE [LARGE SCALE GENOMIC DNA]</scope>
    <source>
        <strain evidence="3 6">SNUV175</strain>
    </source>
</reference>
<sequence>MKVKRINDYTLQVMLQKDELTERGIGMMDLMGNQQQMEDFFQTVLDEVDPQHQFSMDQTVLFQVMPTNDGIQLTITKHDGDVTDQDVQEQAAENISRFLQNELRGHDFDKNDQRSHGADASEQTHDDADEIAAALNDPDVKKYTRVVKFDSFEDFVALAKVIDTSNMAADLYQEGHHYILVVTFFENGELSPESVKDRLAVIYEYASPSKLEAMVVAEHGHRVMEHAAFELARHYFS</sequence>
<dbReference type="PATRIC" id="fig|1613.112.peg.1485"/>
<name>A0A0F4HBX6_LIMFE</name>
<dbReference type="EMBL" id="CP019030">
    <property type="protein sequence ID" value="APU45253.1"/>
    <property type="molecule type" value="Genomic_DNA"/>
</dbReference>
<evidence type="ECO:0000313" key="4">
    <source>
        <dbReference type="EMBL" id="MPQ36286.1"/>
    </source>
</evidence>
<protein>
    <submittedName>
        <fullName evidence="2">Competence negative regulator</fullName>
    </submittedName>
    <submittedName>
        <fullName evidence="3">Competence protein</fullName>
    </submittedName>
</protein>
<dbReference type="Proteomes" id="UP000094714">
    <property type="component" value="Chromosome"/>
</dbReference>
<reference evidence="4 7" key="3">
    <citation type="submission" date="2019-10" db="EMBL/GenBank/DDBJ databases">
        <title>Genome Sequencing and assembly of Lactobacillus fermentum I2, a lactic acid bacteria.</title>
        <authorList>
            <person name="Lopes L.S."/>
            <person name="Persinoti G.F."/>
            <person name="Riano-Pachon D.M."/>
            <person name="Labate C.A."/>
        </authorList>
    </citation>
    <scope>NUCLEOTIDE SEQUENCE [LARGE SCALE GENOMIC DNA]</scope>
    <source>
        <strain evidence="4 7">I2</strain>
    </source>
</reference>
<evidence type="ECO:0000313" key="3">
    <source>
        <dbReference type="EMBL" id="APU45253.1"/>
    </source>
</evidence>
<dbReference type="PANTHER" id="PTHR39161">
    <property type="entry name" value="ADAPTER PROTEIN MECA"/>
    <property type="match status" value="1"/>
</dbReference>
<dbReference type="InterPro" id="IPR038471">
    <property type="entry name" value="MecA_C_sf"/>
</dbReference>
<gene>
    <name evidence="3" type="ORF">BUW47_01705</name>
    <name evidence="4" type="ORF">GC247_10620</name>
    <name evidence="2" type="ORF">LACFE_CDS1419</name>
</gene>
<evidence type="ECO:0000313" key="6">
    <source>
        <dbReference type="Proteomes" id="UP000185427"/>
    </source>
</evidence>
<organism evidence="2 5">
    <name type="scientific">Limosilactobacillus fermentum</name>
    <name type="common">Lactobacillus fermentum</name>
    <dbReference type="NCBI Taxonomy" id="1613"/>
    <lineage>
        <taxon>Bacteria</taxon>
        <taxon>Bacillati</taxon>
        <taxon>Bacillota</taxon>
        <taxon>Bacilli</taxon>
        <taxon>Lactobacillales</taxon>
        <taxon>Lactobacillaceae</taxon>
        <taxon>Limosilactobacillus</taxon>
    </lineage>
</organism>
<accession>A0A0F4HBX6</accession>
<dbReference type="AlphaFoldDB" id="A0A0F4HBX6"/>
<evidence type="ECO:0000256" key="1">
    <source>
        <dbReference type="ARBA" id="ARBA00005397"/>
    </source>
</evidence>